<organism evidence="3 4">
    <name type="scientific">Candidatus Curtissbacteria bacterium RIFCSPHIGHO2_01_FULL_40_12</name>
    <dbReference type="NCBI Taxonomy" id="1797710"/>
    <lineage>
        <taxon>Bacteria</taxon>
        <taxon>Candidatus Curtissiibacteriota</taxon>
    </lineage>
</organism>
<dbReference type="InterPro" id="IPR005182">
    <property type="entry name" value="YdbS-like_PH"/>
</dbReference>
<protein>
    <recommendedName>
        <fullName evidence="2">YdbS-like PH domain-containing protein</fullName>
    </recommendedName>
</protein>
<evidence type="ECO:0000313" key="3">
    <source>
        <dbReference type="EMBL" id="OGD87096.1"/>
    </source>
</evidence>
<proteinExistence type="predicted"/>
<dbReference type="PANTHER" id="PTHR34473:SF2">
    <property type="entry name" value="UPF0699 TRANSMEMBRANE PROTEIN YDBT"/>
    <property type="match status" value="1"/>
</dbReference>
<reference evidence="3 4" key="1">
    <citation type="journal article" date="2016" name="Nat. Commun.">
        <title>Thousands of microbial genomes shed light on interconnected biogeochemical processes in an aquifer system.</title>
        <authorList>
            <person name="Anantharaman K."/>
            <person name="Brown C.T."/>
            <person name="Hug L.A."/>
            <person name="Sharon I."/>
            <person name="Castelle C.J."/>
            <person name="Probst A.J."/>
            <person name="Thomas B.C."/>
            <person name="Singh A."/>
            <person name="Wilkins M.J."/>
            <person name="Karaoz U."/>
            <person name="Brodie E.L."/>
            <person name="Williams K.H."/>
            <person name="Hubbard S.S."/>
            <person name="Banfield J.F."/>
        </authorList>
    </citation>
    <scope>NUCLEOTIDE SEQUENCE [LARGE SCALE GENOMIC DNA]</scope>
</reference>
<accession>A0A1F5G5E8</accession>
<feature type="transmembrane region" description="Helical" evidence="1">
    <location>
        <begin position="84"/>
        <end position="108"/>
    </location>
</feature>
<feature type="domain" description="YdbS-like PH" evidence="2">
    <location>
        <begin position="112"/>
        <end position="198"/>
    </location>
</feature>
<sequence>MTDSPVLNQIPQETLKPTAGPNASTPRYLHPKAVWILFFQYLIISAFISILLFNIVAGIIRAILLSSVLTYIEKGDPTPKASVGFGNLGLMPFIVLIIFIPLVSYLLAKLAYKNWRFEVTEDSLRVEKGIIWKRYVSIPYERIQNIDIMRGLLARILGLSDLHIQTAGQSTTSGFSLFSSSEGRIPGLGTEEAEALRNDLIKRAKGKTGV</sequence>
<dbReference type="Proteomes" id="UP000178577">
    <property type="component" value="Unassembled WGS sequence"/>
</dbReference>
<dbReference type="PANTHER" id="PTHR34473">
    <property type="entry name" value="UPF0699 TRANSMEMBRANE PROTEIN YDBS"/>
    <property type="match status" value="1"/>
</dbReference>
<evidence type="ECO:0000256" key="1">
    <source>
        <dbReference type="SAM" id="Phobius"/>
    </source>
</evidence>
<name>A0A1F5G5E8_9BACT</name>
<keyword evidence="1" id="KW-0812">Transmembrane</keyword>
<evidence type="ECO:0000259" key="2">
    <source>
        <dbReference type="Pfam" id="PF03703"/>
    </source>
</evidence>
<dbReference type="Pfam" id="PF03703">
    <property type="entry name" value="bPH_2"/>
    <property type="match status" value="1"/>
</dbReference>
<dbReference type="AlphaFoldDB" id="A0A1F5G5E8"/>
<feature type="transmembrane region" description="Helical" evidence="1">
    <location>
        <begin position="34"/>
        <end position="64"/>
    </location>
</feature>
<keyword evidence="1" id="KW-0472">Membrane</keyword>
<keyword evidence="1" id="KW-1133">Transmembrane helix</keyword>
<gene>
    <name evidence="3" type="ORF">A2693_04075</name>
</gene>
<dbReference type="EMBL" id="MFAY01000066">
    <property type="protein sequence ID" value="OGD87096.1"/>
    <property type="molecule type" value="Genomic_DNA"/>
</dbReference>
<evidence type="ECO:0000313" key="4">
    <source>
        <dbReference type="Proteomes" id="UP000178577"/>
    </source>
</evidence>
<comment type="caution">
    <text evidence="3">The sequence shown here is derived from an EMBL/GenBank/DDBJ whole genome shotgun (WGS) entry which is preliminary data.</text>
</comment>